<dbReference type="Pfam" id="PF02597">
    <property type="entry name" value="ThiS"/>
    <property type="match status" value="1"/>
</dbReference>
<evidence type="ECO:0000313" key="1">
    <source>
        <dbReference type="EMBL" id="ASR52722.1"/>
    </source>
</evidence>
<gene>
    <name evidence="1" type="ORF">B5J99_15680</name>
</gene>
<evidence type="ECO:0008006" key="3">
    <source>
        <dbReference type="Google" id="ProtNLM"/>
    </source>
</evidence>
<dbReference type="InterPro" id="IPR003749">
    <property type="entry name" value="ThiS/MoaD-like"/>
</dbReference>
<accession>A0ABM6M9W7</accession>
<evidence type="ECO:0000313" key="2">
    <source>
        <dbReference type="Proteomes" id="UP000258016"/>
    </source>
</evidence>
<dbReference type="Proteomes" id="UP000258016">
    <property type="component" value="Chromosome"/>
</dbReference>
<dbReference type="Gene3D" id="3.10.20.30">
    <property type="match status" value="1"/>
</dbReference>
<dbReference type="InterPro" id="IPR016155">
    <property type="entry name" value="Mopterin_synth/thiamin_S_b"/>
</dbReference>
<dbReference type="InterPro" id="IPR012675">
    <property type="entry name" value="Beta-grasp_dom_sf"/>
</dbReference>
<sequence length="82" mass="8512">MAQLLFFGRLGDLAGGTERMLGLSEPQAIADLIGIIGQSDDLLGSALAEPRIRYAINGAIVDADALVEDEDELAFLPPVSGG</sequence>
<dbReference type="RefSeq" id="WP_117352917.1">
    <property type="nucleotide sequence ID" value="NZ_CP020083.1"/>
</dbReference>
<name>A0ABM6M9W7_9SPHN</name>
<dbReference type="SUPFAM" id="SSF54285">
    <property type="entry name" value="MoaD/ThiS"/>
    <property type="match status" value="1"/>
</dbReference>
<protein>
    <recommendedName>
        <fullName evidence="3">Molybdopterin synthase sulfur carrier subunit</fullName>
    </recommendedName>
</protein>
<proteinExistence type="predicted"/>
<dbReference type="GeneID" id="303487028"/>
<dbReference type="EMBL" id="CP020083">
    <property type="protein sequence ID" value="ASR52722.1"/>
    <property type="molecule type" value="Genomic_DNA"/>
</dbReference>
<dbReference type="CDD" id="cd00754">
    <property type="entry name" value="Ubl_MoaD"/>
    <property type="match status" value="1"/>
</dbReference>
<keyword evidence="2" id="KW-1185">Reference proteome</keyword>
<reference evidence="1 2" key="1">
    <citation type="submission" date="2017-03" db="EMBL/GenBank/DDBJ databases">
        <title>Complete genome sequence of Blastomonas fulva degrading microcsystin LR.</title>
        <authorList>
            <person name="Lee H.-g."/>
            <person name="Jin L."/>
            <person name="oh H.-M."/>
        </authorList>
    </citation>
    <scope>NUCLEOTIDE SEQUENCE [LARGE SCALE GENOMIC DNA]</scope>
    <source>
        <strain evidence="1 2">T2</strain>
    </source>
</reference>
<organism evidence="1 2">
    <name type="scientific">Blastomonas fulva</name>
    <dbReference type="NCBI Taxonomy" id="1550728"/>
    <lineage>
        <taxon>Bacteria</taxon>
        <taxon>Pseudomonadati</taxon>
        <taxon>Pseudomonadota</taxon>
        <taxon>Alphaproteobacteria</taxon>
        <taxon>Sphingomonadales</taxon>
        <taxon>Sphingomonadaceae</taxon>
        <taxon>Blastomonas</taxon>
    </lineage>
</organism>